<gene>
    <name evidence="2" type="ORF">AGLY_004790</name>
</gene>
<dbReference type="Pfam" id="PF12762">
    <property type="entry name" value="DDE_Tnp_IS1595"/>
    <property type="match status" value="1"/>
</dbReference>
<comment type="caution">
    <text evidence="2">The sequence shown here is derived from an EMBL/GenBank/DDBJ whole genome shotgun (WGS) entry which is preliminary data.</text>
</comment>
<sequence>MSKKGCQTCHFLRQKNPFFTYYDKNDKSNSDLALNEIVKLVWYWVYQIPVSIIEKFTTKTRNTIVNWNNLSKDVAVAMFDKRKKMGDPGKIVQIDNSLFQSKRKYNRGRLRNGDIIPNVNDNLSSDTDNIDDHSTQKNYGTRIQGPWIFGMCYKNIDGVIERRFFKVEKRDKANLLPIIQNQIELGSIIYSDQWGAYSTLKDIVHHHETVNHS</sequence>
<organism evidence="2 3">
    <name type="scientific">Aphis glycines</name>
    <name type="common">Soybean aphid</name>
    <dbReference type="NCBI Taxonomy" id="307491"/>
    <lineage>
        <taxon>Eukaryota</taxon>
        <taxon>Metazoa</taxon>
        <taxon>Ecdysozoa</taxon>
        <taxon>Arthropoda</taxon>
        <taxon>Hexapoda</taxon>
        <taxon>Insecta</taxon>
        <taxon>Pterygota</taxon>
        <taxon>Neoptera</taxon>
        <taxon>Paraneoptera</taxon>
        <taxon>Hemiptera</taxon>
        <taxon>Sternorrhyncha</taxon>
        <taxon>Aphidomorpha</taxon>
        <taxon>Aphidoidea</taxon>
        <taxon>Aphididae</taxon>
        <taxon>Aphidini</taxon>
        <taxon>Aphis</taxon>
        <taxon>Aphis</taxon>
    </lineage>
</organism>
<evidence type="ECO:0000313" key="3">
    <source>
        <dbReference type="Proteomes" id="UP000475862"/>
    </source>
</evidence>
<dbReference type="PANTHER" id="PTHR47163">
    <property type="entry name" value="DDE_TNP_IS1595 DOMAIN-CONTAINING PROTEIN"/>
    <property type="match status" value="1"/>
</dbReference>
<dbReference type="PANTHER" id="PTHR47163:SF2">
    <property type="entry name" value="SI:DKEY-17M8.2"/>
    <property type="match status" value="1"/>
</dbReference>
<evidence type="ECO:0000313" key="2">
    <source>
        <dbReference type="EMBL" id="KAE9539538.1"/>
    </source>
</evidence>
<proteinExistence type="predicted"/>
<dbReference type="AlphaFoldDB" id="A0A6G0TUW8"/>
<evidence type="ECO:0000259" key="1">
    <source>
        <dbReference type="Pfam" id="PF12762"/>
    </source>
</evidence>
<accession>A0A6G0TUW8</accession>
<dbReference type="InterPro" id="IPR024445">
    <property type="entry name" value="Tnp_ISXO2-like"/>
</dbReference>
<keyword evidence="3" id="KW-1185">Reference proteome</keyword>
<reference evidence="2 3" key="1">
    <citation type="submission" date="2019-08" db="EMBL/GenBank/DDBJ databases">
        <title>The genome of the soybean aphid Biotype 1, its phylome, world population structure and adaptation to the North American continent.</title>
        <authorList>
            <person name="Giordano R."/>
            <person name="Donthu R.K."/>
            <person name="Hernandez A.G."/>
            <person name="Wright C.L."/>
            <person name="Zimin A.V."/>
        </authorList>
    </citation>
    <scope>NUCLEOTIDE SEQUENCE [LARGE SCALE GENOMIC DNA]</scope>
    <source>
        <tissue evidence="2">Whole aphids</tissue>
    </source>
</reference>
<dbReference type="Proteomes" id="UP000475862">
    <property type="component" value="Unassembled WGS sequence"/>
</dbReference>
<dbReference type="OrthoDB" id="6627846at2759"/>
<dbReference type="InterPro" id="IPR053164">
    <property type="entry name" value="IS1016-like_transposase"/>
</dbReference>
<name>A0A6G0TUW8_APHGL</name>
<feature type="domain" description="ISXO2-like transposase" evidence="1">
    <location>
        <begin position="160"/>
        <end position="213"/>
    </location>
</feature>
<dbReference type="EMBL" id="VYZN01000014">
    <property type="protein sequence ID" value="KAE9539538.1"/>
    <property type="molecule type" value="Genomic_DNA"/>
</dbReference>
<protein>
    <recommendedName>
        <fullName evidence="1">ISXO2-like transposase domain-containing protein</fullName>
    </recommendedName>
</protein>